<feature type="region of interest" description="Disordered" evidence="1">
    <location>
        <begin position="119"/>
        <end position="248"/>
    </location>
</feature>
<feature type="compositionally biased region" description="Basic and acidic residues" evidence="1">
    <location>
        <begin position="218"/>
        <end position="231"/>
    </location>
</feature>
<dbReference type="Gene3D" id="3.30.9.10">
    <property type="entry name" value="D-Amino Acid Oxidase, subunit A, domain 2"/>
    <property type="match status" value="1"/>
</dbReference>
<reference evidence="3 4" key="1">
    <citation type="journal article" date="2015" name="Biotechnol. Biofuels">
        <title>Genetic basis of the highly efficient yeast Kluyveromyces marxianus: complete genome sequence and transcriptome analyses.</title>
        <authorList>
            <person name="Lertwattanasakul N."/>
            <person name="Kosaka T."/>
            <person name="Hosoyama A."/>
            <person name="Suzuki Y."/>
            <person name="Rodrussamee N."/>
            <person name="Matsutani M."/>
            <person name="Murata M."/>
            <person name="Fujimoto N."/>
            <person name="Suprayogi"/>
            <person name="Tsuchikane K."/>
            <person name="Limtong S."/>
            <person name="Fujita N."/>
            <person name="Yamada M."/>
        </authorList>
    </citation>
    <scope>NUCLEOTIDE SEQUENCE [LARGE SCALE GENOMIC DNA]</scope>
    <source>
        <strain evidence="4">DMKU3-1042 / BCC 29191 / NBRC 104275</strain>
    </source>
</reference>
<dbReference type="GO" id="GO:0005770">
    <property type="term" value="C:late endosome"/>
    <property type="evidence" value="ECO:0007669"/>
    <property type="project" value="TreeGrafter"/>
</dbReference>
<feature type="compositionally biased region" description="Basic and acidic residues" evidence="1">
    <location>
        <begin position="128"/>
        <end position="137"/>
    </location>
</feature>
<dbReference type="KEGG" id="kmx:KLMA_20555"/>
<proteinExistence type="predicted"/>
<dbReference type="OrthoDB" id="498204at2759"/>
<dbReference type="FunFam" id="3.50.50.60:FF:000237">
    <property type="entry name" value="FAD dependent oxidoreductase"/>
    <property type="match status" value="1"/>
</dbReference>
<dbReference type="Pfam" id="PF01266">
    <property type="entry name" value="DAO"/>
    <property type="match status" value="2"/>
</dbReference>
<evidence type="ECO:0000259" key="2">
    <source>
        <dbReference type="Pfam" id="PF01266"/>
    </source>
</evidence>
<name>W0T7I4_KLUMD</name>
<evidence type="ECO:0000313" key="4">
    <source>
        <dbReference type="Proteomes" id="UP000065495"/>
    </source>
</evidence>
<gene>
    <name evidence="3" type="primary">TDA3</name>
    <name evidence="3" type="ORF">KLMA_20555</name>
</gene>
<dbReference type="EMBL" id="AP012214">
    <property type="protein sequence ID" value="BAO39013.1"/>
    <property type="molecule type" value="Genomic_DNA"/>
</dbReference>
<feature type="domain" description="FAD dependent oxidoreductase" evidence="2">
    <location>
        <begin position="27"/>
        <end position="118"/>
    </location>
</feature>
<dbReference type="RefSeq" id="XP_022674878.1">
    <property type="nucleotide sequence ID" value="XM_022818186.1"/>
</dbReference>
<dbReference type="PANTHER" id="PTHR13847">
    <property type="entry name" value="SARCOSINE DEHYDROGENASE-RELATED"/>
    <property type="match status" value="1"/>
</dbReference>
<organism evidence="3 4">
    <name type="scientific">Kluyveromyces marxianus (strain DMKU3-1042 / BCC 29191 / NBRC 104275)</name>
    <name type="common">Yeast</name>
    <name type="synonym">Candida kefyr</name>
    <dbReference type="NCBI Taxonomy" id="1003335"/>
    <lineage>
        <taxon>Eukaryota</taxon>
        <taxon>Fungi</taxon>
        <taxon>Dikarya</taxon>
        <taxon>Ascomycota</taxon>
        <taxon>Saccharomycotina</taxon>
        <taxon>Saccharomycetes</taxon>
        <taxon>Saccharomycetales</taxon>
        <taxon>Saccharomycetaceae</taxon>
        <taxon>Kluyveromyces</taxon>
    </lineage>
</organism>
<evidence type="ECO:0000313" key="3">
    <source>
        <dbReference type="EMBL" id="BAO39013.1"/>
    </source>
</evidence>
<dbReference type="Proteomes" id="UP000065495">
    <property type="component" value="Chromosome 2"/>
</dbReference>
<dbReference type="GO" id="GO:0005829">
    <property type="term" value="C:cytosol"/>
    <property type="evidence" value="ECO:0007669"/>
    <property type="project" value="GOC"/>
</dbReference>
<accession>W0T7I4</accession>
<dbReference type="SUPFAM" id="SSF51971">
    <property type="entry name" value="Nucleotide-binding domain"/>
    <property type="match status" value="1"/>
</dbReference>
<dbReference type="InterPro" id="IPR006076">
    <property type="entry name" value="FAD-dep_OxRdtase"/>
</dbReference>
<dbReference type="GO" id="GO:0042147">
    <property type="term" value="P:retrograde transport, endosome to Golgi"/>
    <property type="evidence" value="ECO:0007669"/>
    <property type="project" value="TreeGrafter"/>
</dbReference>
<protein>
    <submittedName>
        <fullName evidence="3">UPF0673 membrane protein YHR009C</fullName>
    </submittedName>
</protein>
<feature type="domain" description="FAD dependent oxidoreductase" evidence="2">
    <location>
        <begin position="274"/>
        <end position="505"/>
    </location>
</feature>
<dbReference type="PANTHER" id="PTHR13847:SF150">
    <property type="entry name" value="OXIDOREDUCTASE TDA3-RELATED"/>
    <property type="match status" value="1"/>
</dbReference>
<feature type="compositionally biased region" description="Acidic residues" evidence="1">
    <location>
        <begin position="189"/>
        <end position="217"/>
    </location>
</feature>
<sequence>MSSNTEFIDKLKFSTKPSGKAEGKHHIVIVGAGIIGVCTAYYLTRHPSFNKDTHHITVIESKRVAGGASGKAGGLLAMWAFPQQIVPLSFQLHQELSDEYDGENKWDYRRLTTVSLEANVQDDNVSLDPRETGRSREEDDQEEQEQQPQEQQQQQPRKQRPKGKLPAKRKDKKICAVVNNDPVTRVGTTEDDEDYEYSYEEDEDEEEEDDDEEDDEGNENKVTGDSKRPDGDVSGGLDSKSSIALSKDPTQLPADLNWIKKHLVRDWSSLGGTDSTAQVHPYKFTHYLLLKAMESGAVDLILGKVSQLHFNDQCAASGISYIPTIDDPEEQLQQKPVDIMDVDQIVLSMGPWTSRLLPDCPISGLRAHSITIKPSTGTVSPYAIFTELKISQNKYFSPEMYARKDEVYVCGEGDTLVELPETSDAVEVVKEKCDELYHYVSKLSPNLSRGHILKRQACYLPVLNVPTSSGPLIGETNVEGLYIASGHSCWGINNAPGTGKVMSELLLEGEAKSADISALDPSLYFDASIFE</sequence>
<feature type="compositionally biased region" description="Basic residues" evidence="1">
    <location>
        <begin position="157"/>
        <end position="172"/>
    </location>
</feature>
<dbReference type="VEuPathDB" id="FungiDB:KLMA_20555"/>
<evidence type="ECO:0000256" key="1">
    <source>
        <dbReference type="SAM" id="MobiDB-lite"/>
    </source>
</evidence>
<dbReference type="GeneID" id="34715023"/>
<feature type="compositionally biased region" description="Low complexity" evidence="1">
    <location>
        <begin position="146"/>
        <end position="156"/>
    </location>
</feature>
<dbReference type="InterPro" id="IPR036188">
    <property type="entry name" value="FAD/NAD-bd_sf"/>
</dbReference>
<dbReference type="AlphaFoldDB" id="W0T7I4"/>
<dbReference type="Gene3D" id="3.50.50.60">
    <property type="entry name" value="FAD/NAD(P)-binding domain"/>
    <property type="match status" value="2"/>
</dbReference>